<keyword evidence="2" id="KW-0285">Flavoprotein</keyword>
<keyword evidence="6" id="KW-1185">Reference proteome</keyword>
<dbReference type="KEGG" id="lpy:FIV34_12225"/>
<gene>
    <name evidence="5" type="ORF">FIV34_12225</name>
</gene>
<dbReference type="AlphaFoldDB" id="A0A4Y5Z6L0"/>
<sequence>MDDVLIVGAGPTGLVLALWLTAQGVKVRIIDKKDGPGDTSRAMVVQARTLELYRQLDLAETLLKQGHHMAAINMWTKGKPAARLIFADAGKDISPYPYPLVYPQDYHERTLGERLASMDVTVERRTELVSMEQGDDSVTARLRRADGSEETTTARYLAACDGARSTVREQLKLGFEGGTYRSVFYVADVTLAGLQRPEEGHVSIEHGDFVLVLPYGTEGKSRLIGSIDDERAERAEELTFEDVHQDAIKRIGVSVEEVTWFSSYRVHHRVADTFRRERILILGDAGHVHSPAGGQGMNTGILDAINLAWKLAAVLQDNAPDALLDTYDRERRGFAHQLVHSTDRAFTMMTAGGSVADFLRVNIFPHVAGAAFKLEMAREAMFRLISQTSLAYPESALSDGKAGEVKGGDRLPWVKTEGGDNFAPLDRIGWQVHVYGTAQPELRAWCLHRGVALRDFPWQAEYAKAGLAEDAAYLLRPDTWVALAEPGGAVEALETYFSSRGFQPGRAKAPEPMR</sequence>
<dbReference type="Proteomes" id="UP000316093">
    <property type="component" value="Chromosome"/>
</dbReference>
<dbReference type="Gene3D" id="3.50.50.60">
    <property type="entry name" value="FAD/NAD(P)-binding domain"/>
    <property type="match status" value="1"/>
</dbReference>
<comment type="cofactor">
    <cofactor evidence="1">
        <name>FAD</name>
        <dbReference type="ChEBI" id="CHEBI:57692"/>
    </cofactor>
</comment>
<dbReference type="OrthoDB" id="8672648at2"/>
<evidence type="ECO:0000256" key="1">
    <source>
        <dbReference type="ARBA" id="ARBA00001974"/>
    </source>
</evidence>
<dbReference type="EMBL" id="CP041046">
    <property type="protein sequence ID" value="QDE39923.1"/>
    <property type="molecule type" value="Genomic_DNA"/>
</dbReference>
<organism evidence="5 6">
    <name type="scientific">Luteibacter pinisoli</name>
    <dbReference type="NCBI Taxonomy" id="2589080"/>
    <lineage>
        <taxon>Bacteria</taxon>
        <taxon>Pseudomonadati</taxon>
        <taxon>Pseudomonadota</taxon>
        <taxon>Gammaproteobacteria</taxon>
        <taxon>Lysobacterales</taxon>
        <taxon>Rhodanobacteraceae</taxon>
        <taxon>Luteibacter</taxon>
    </lineage>
</organism>
<evidence type="ECO:0000259" key="4">
    <source>
        <dbReference type="Pfam" id="PF01494"/>
    </source>
</evidence>
<dbReference type="InterPro" id="IPR036188">
    <property type="entry name" value="FAD/NAD-bd_sf"/>
</dbReference>
<evidence type="ECO:0000313" key="5">
    <source>
        <dbReference type="EMBL" id="QDE39923.1"/>
    </source>
</evidence>
<dbReference type="InterPro" id="IPR002938">
    <property type="entry name" value="FAD-bd"/>
</dbReference>
<dbReference type="SUPFAM" id="SSF51905">
    <property type="entry name" value="FAD/NAD(P)-binding domain"/>
    <property type="match status" value="1"/>
</dbReference>
<evidence type="ECO:0000313" key="6">
    <source>
        <dbReference type="Proteomes" id="UP000316093"/>
    </source>
</evidence>
<protein>
    <submittedName>
        <fullName evidence="5">FAD-dependent oxidoreductase</fullName>
    </submittedName>
</protein>
<reference evidence="5 6" key="1">
    <citation type="submission" date="2019-06" db="EMBL/GenBank/DDBJ databases">
        <title>A complete genome sequence for Luteibacter pinisoli MAH-14.</title>
        <authorList>
            <person name="Baltrus D.A."/>
        </authorList>
    </citation>
    <scope>NUCLEOTIDE SEQUENCE [LARGE SCALE GENOMIC DNA]</scope>
    <source>
        <strain evidence="5 6">MAH-14</strain>
    </source>
</reference>
<dbReference type="GO" id="GO:0071949">
    <property type="term" value="F:FAD binding"/>
    <property type="evidence" value="ECO:0007669"/>
    <property type="project" value="InterPro"/>
</dbReference>
<dbReference type="Pfam" id="PF01494">
    <property type="entry name" value="FAD_binding_3"/>
    <property type="match status" value="1"/>
</dbReference>
<dbReference type="Gene3D" id="3.30.70.2450">
    <property type="match status" value="1"/>
</dbReference>
<name>A0A4Y5Z6L0_9GAMM</name>
<dbReference type="RefSeq" id="WP_139983131.1">
    <property type="nucleotide sequence ID" value="NZ_CP041046.1"/>
</dbReference>
<dbReference type="PANTHER" id="PTHR43004:SF19">
    <property type="entry name" value="BINDING MONOOXYGENASE, PUTATIVE (JCVI)-RELATED"/>
    <property type="match status" value="1"/>
</dbReference>
<evidence type="ECO:0000256" key="3">
    <source>
        <dbReference type="ARBA" id="ARBA00022827"/>
    </source>
</evidence>
<keyword evidence="3" id="KW-0274">FAD</keyword>
<proteinExistence type="predicted"/>
<evidence type="ECO:0000256" key="2">
    <source>
        <dbReference type="ARBA" id="ARBA00022630"/>
    </source>
</evidence>
<dbReference type="GO" id="GO:0016709">
    <property type="term" value="F:oxidoreductase activity, acting on paired donors, with incorporation or reduction of molecular oxygen, NAD(P)H as one donor, and incorporation of one atom of oxygen"/>
    <property type="evidence" value="ECO:0007669"/>
    <property type="project" value="UniProtKB-ARBA"/>
</dbReference>
<feature type="domain" description="FAD-binding" evidence="4">
    <location>
        <begin position="3"/>
        <end position="341"/>
    </location>
</feature>
<dbReference type="InterPro" id="IPR050641">
    <property type="entry name" value="RIFMO-like"/>
</dbReference>
<dbReference type="PRINTS" id="PR00420">
    <property type="entry name" value="RNGMNOXGNASE"/>
</dbReference>
<dbReference type="PANTHER" id="PTHR43004">
    <property type="entry name" value="TRK SYSTEM POTASSIUM UPTAKE PROTEIN"/>
    <property type="match status" value="1"/>
</dbReference>
<accession>A0A4Y5Z6L0</accession>